<comment type="catalytic activity">
    <reaction evidence="19">
        <text>propanoyl-CoA + hydrogencarbonate + ATP = (S)-methylmalonyl-CoA + ADP + phosphate + H(+)</text>
        <dbReference type="Rhea" id="RHEA:23720"/>
        <dbReference type="ChEBI" id="CHEBI:15378"/>
        <dbReference type="ChEBI" id="CHEBI:17544"/>
        <dbReference type="ChEBI" id="CHEBI:30616"/>
        <dbReference type="ChEBI" id="CHEBI:43474"/>
        <dbReference type="ChEBI" id="CHEBI:57327"/>
        <dbReference type="ChEBI" id="CHEBI:57392"/>
        <dbReference type="ChEBI" id="CHEBI:456216"/>
        <dbReference type="EC" id="6.4.1.3"/>
    </reaction>
    <physiologicalReaction direction="left-to-right" evidence="19">
        <dbReference type="Rhea" id="RHEA:23721"/>
    </physiologicalReaction>
</comment>
<dbReference type="CDD" id="cd06850">
    <property type="entry name" value="biotinyl_domain"/>
    <property type="match status" value="1"/>
</dbReference>
<dbReference type="Pfam" id="PF02785">
    <property type="entry name" value="Biotin_carb_C"/>
    <property type="match status" value="1"/>
</dbReference>
<dbReference type="SMART" id="SM00878">
    <property type="entry name" value="Biotin_carb_C"/>
    <property type="match status" value="1"/>
</dbReference>
<dbReference type="Gene3D" id="3.30.470.20">
    <property type="entry name" value="ATP-grasp fold, B domain"/>
    <property type="match status" value="1"/>
</dbReference>
<evidence type="ECO:0000256" key="1">
    <source>
        <dbReference type="ARBA" id="ARBA00001953"/>
    </source>
</evidence>
<keyword evidence="9 20" id="KW-0067">ATP-binding</keyword>
<dbReference type="STRING" id="946362.F2U0X4"/>
<keyword evidence="25" id="KW-1185">Reference proteome</keyword>
<dbReference type="EMBL" id="GL832958">
    <property type="protein sequence ID" value="EGD80548.1"/>
    <property type="molecule type" value="Genomic_DNA"/>
</dbReference>
<dbReference type="Pfam" id="PF18140">
    <property type="entry name" value="PCC_BT"/>
    <property type="match status" value="1"/>
</dbReference>
<dbReference type="InterPro" id="IPR011764">
    <property type="entry name" value="Biotin_carboxylation_dom"/>
</dbReference>
<dbReference type="PANTHER" id="PTHR18866:SF33">
    <property type="entry name" value="METHYLCROTONOYL-COA CARBOXYLASE SUBUNIT ALPHA, MITOCHONDRIAL-RELATED"/>
    <property type="match status" value="1"/>
</dbReference>
<evidence type="ECO:0000256" key="6">
    <source>
        <dbReference type="ARBA" id="ARBA00022598"/>
    </source>
</evidence>
<dbReference type="SUPFAM" id="SSF51246">
    <property type="entry name" value="Rudiment single hybrid motif"/>
    <property type="match status" value="1"/>
</dbReference>
<evidence type="ECO:0000256" key="12">
    <source>
        <dbReference type="ARBA" id="ARBA00022963"/>
    </source>
</evidence>
<dbReference type="GO" id="GO:0005759">
    <property type="term" value="C:mitochondrial matrix"/>
    <property type="evidence" value="ECO:0007669"/>
    <property type="project" value="UniProtKB-SubCell"/>
</dbReference>
<evidence type="ECO:0000256" key="7">
    <source>
        <dbReference type="ARBA" id="ARBA00022723"/>
    </source>
</evidence>
<keyword evidence="15" id="KW-0464">Manganese</keyword>
<sequence length="714" mass="79324">MSAAAALWRLLPSAAHASRSSSRVVFAQAHSKRYASSDAKPFDKILIANRGEIACRVIRSCKKLGISTVAVHSDVDAEAMHVRMADEKFLLGPAPSAESYLREDRIIEAIQLTGAQAVHPGYGFLSENKHFAMRLQELGVAFIGPNAHAIEIMGDKIESKICAENAGVNIIPGYSGVVNDADHAVEIANQIGYPVMIKASAGGGGKGMRVAWNDKETREGFRMSSQEAKASFGDDRLLIEKFIDEPRHIEIQVLADTHGNTVYLNERECSIQRRNQKVIEEAPSTFLDEATRKAMGEQACALARAVDYVSAGTVEFLVDSQRNFYFCEMNTRLQVEHPVTEMITGVDLVEEMIHIAAGKPMSVTQDDIGINGWAIESRVYAEDPAKYLPSTGLLTHYREPETGNGVRVDSGVFEGGEISMFYDPMICKLITHGKDRTEALKLMNNALDSYVIRGVKHNIPLLRELYAHPRFIAGDTTTKFLEEEYPNGFTGHTLTAKETEQVLAAVTEVYYRQMLYKQRIYNVSNLPETLFYSEDLVISINGTTHRVLGHLFEDALKLEHEGEEIYMDAIDWRMGDPVFRAAVDGNAVTLQVEPKGPGKYTIIHHGTPYDVQVRTEVEEQSFKIFPEKPKKNLDDMILTPMPGTLVSLNVKEGDTVVEGQEVAVVEAMKMQNQLRAPRAGKIAKIHFKTGDTLDDEEVIIEFEPEDTPEDTKAE</sequence>
<dbReference type="Gene3D" id="3.30.700.30">
    <property type="match status" value="1"/>
</dbReference>
<dbReference type="NCBIfam" id="NF006367">
    <property type="entry name" value="PRK08591.1"/>
    <property type="match status" value="1"/>
</dbReference>
<evidence type="ECO:0000256" key="18">
    <source>
        <dbReference type="ARBA" id="ARBA00048208"/>
    </source>
</evidence>
<comment type="pathway">
    <text evidence="3">Metabolic intermediate metabolism; propanoyl-CoA degradation; succinyl-CoA from propanoyl-CoA: step 1/3.</text>
</comment>
<keyword evidence="6" id="KW-0436">Ligase</keyword>
<dbReference type="InterPro" id="IPR050856">
    <property type="entry name" value="Biotin_carboxylase_complex"/>
</dbReference>
<evidence type="ECO:0000259" key="21">
    <source>
        <dbReference type="PROSITE" id="PS50968"/>
    </source>
</evidence>
<dbReference type="GO" id="GO:0004658">
    <property type="term" value="F:propionyl-CoA carboxylase activity"/>
    <property type="evidence" value="ECO:0007669"/>
    <property type="project" value="UniProtKB-EC"/>
</dbReference>
<evidence type="ECO:0000256" key="5">
    <source>
        <dbReference type="ARBA" id="ARBA00018058"/>
    </source>
</evidence>
<evidence type="ECO:0000256" key="2">
    <source>
        <dbReference type="ARBA" id="ARBA00004305"/>
    </source>
</evidence>
<comment type="cofactor">
    <cofactor evidence="1">
        <name>biotin</name>
        <dbReference type="ChEBI" id="CHEBI:57586"/>
    </cofactor>
</comment>
<evidence type="ECO:0000313" key="24">
    <source>
        <dbReference type="EMBL" id="EGD80548.1"/>
    </source>
</evidence>
<dbReference type="InterPro" id="IPR013815">
    <property type="entry name" value="ATP_grasp_subdomain_1"/>
</dbReference>
<dbReference type="Gene3D" id="2.40.50.100">
    <property type="match status" value="1"/>
</dbReference>
<dbReference type="SUPFAM" id="SSF52440">
    <property type="entry name" value="PreATP-grasp domain"/>
    <property type="match status" value="1"/>
</dbReference>
<feature type="domain" description="Lipoyl-binding" evidence="21">
    <location>
        <begin position="628"/>
        <end position="703"/>
    </location>
</feature>
<dbReference type="GeneID" id="16077704"/>
<dbReference type="InterPro" id="IPR016185">
    <property type="entry name" value="PreATP-grasp_dom_sf"/>
</dbReference>
<dbReference type="InterPro" id="IPR005481">
    <property type="entry name" value="BC-like_N"/>
</dbReference>
<evidence type="ECO:0000256" key="19">
    <source>
        <dbReference type="ARBA" id="ARBA00049495"/>
    </source>
</evidence>
<keyword evidence="16" id="KW-0092">Biotin</keyword>
<dbReference type="InterPro" id="IPR011054">
    <property type="entry name" value="Rudment_hybrid_motif"/>
</dbReference>
<dbReference type="InterPro" id="IPR011761">
    <property type="entry name" value="ATP-grasp"/>
</dbReference>
<dbReference type="Pfam" id="PF02786">
    <property type="entry name" value="CPSase_L_D2"/>
    <property type="match status" value="1"/>
</dbReference>
<evidence type="ECO:0000256" key="14">
    <source>
        <dbReference type="ARBA" id="ARBA00023128"/>
    </source>
</evidence>
<dbReference type="InterPro" id="IPR041265">
    <property type="entry name" value="PCC_BT"/>
</dbReference>
<keyword evidence="8 20" id="KW-0547">Nucleotide-binding</keyword>
<dbReference type="PROSITE" id="PS50979">
    <property type="entry name" value="BC"/>
    <property type="match status" value="1"/>
</dbReference>
<dbReference type="EC" id="6.4.1.3" evidence="4"/>
<dbReference type="InParanoid" id="F2U0X4"/>
<evidence type="ECO:0000256" key="17">
    <source>
        <dbReference type="ARBA" id="ARBA00031557"/>
    </source>
</evidence>
<dbReference type="SUPFAM" id="SSF51230">
    <property type="entry name" value="Single hybrid motif"/>
    <property type="match status" value="1"/>
</dbReference>
<keyword evidence="10" id="KW-0460">Magnesium</keyword>
<name>F2U0X4_SALR5</name>
<feature type="domain" description="ATP-grasp" evidence="22">
    <location>
        <begin position="160"/>
        <end position="357"/>
    </location>
</feature>
<dbReference type="OrthoDB" id="196847at2759"/>
<dbReference type="GO" id="GO:0046872">
    <property type="term" value="F:metal ion binding"/>
    <property type="evidence" value="ECO:0007669"/>
    <property type="project" value="UniProtKB-KW"/>
</dbReference>
<dbReference type="UniPathway" id="UPA00945">
    <property type="reaction ID" value="UER00908"/>
</dbReference>
<keyword evidence="12" id="KW-0442">Lipid degradation</keyword>
<dbReference type="eggNOG" id="KOG0238">
    <property type="taxonomic scope" value="Eukaryota"/>
</dbReference>
<dbReference type="OMA" id="HEIQVTC"/>
<proteinExistence type="predicted"/>
<feature type="domain" description="Biotin carboxylation" evidence="23">
    <location>
        <begin position="41"/>
        <end position="486"/>
    </location>
</feature>
<dbReference type="PROSITE" id="PS00866">
    <property type="entry name" value="CPSASE_1"/>
    <property type="match status" value="1"/>
</dbReference>
<organism evidence="25">
    <name type="scientific">Salpingoeca rosetta (strain ATCC 50818 / BSB-021)</name>
    <dbReference type="NCBI Taxonomy" id="946362"/>
    <lineage>
        <taxon>Eukaryota</taxon>
        <taxon>Choanoflagellata</taxon>
        <taxon>Craspedida</taxon>
        <taxon>Salpingoecidae</taxon>
        <taxon>Salpingoeca</taxon>
    </lineage>
</organism>
<evidence type="ECO:0000256" key="4">
    <source>
        <dbReference type="ARBA" id="ARBA00013050"/>
    </source>
</evidence>
<keyword evidence="7" id="KW-0479">Metal-binding</keyword>
<dbReference type="SUPFAM" id="SSF56059">
    <property type="entry name" value="Glutathione synthetase ATP-binding domain-like"/>
    <property type="match status" value="1"/>
</dbReference>
<dbReference type="FunFam" id="3.30.470.20:FF:000028">
    <property type="entry name" value="Methylcrotonoyl-CoA carboxylase subunit alpha, mitochondrial"/>
    <property type="match status" value="1"/>
</dbReference>
<evidence type="ECO:0000256" key="15">
    <source>
        <dbReference type="ARBA" id="ARBA00023211"/>
    </source>
</evidence>
<evidence type="ECO:0000313" key="25">
    <source>
        <dbReference type="Proteomes" id="UP000007799"/>
    </source>
</evidence>
<evidence type="ECO:0000256" key="3">
    <source>
        <dbReference type="ARBA" id="ARBA00005060"/>
    </source>
</evidence>
<dbReference type="PROSITE" id="PS50968">
    <property type="entry name" value="BIOTINYL_LIPOYL"/>
    <property type="match status" value="1"/>
</dbReference>
<dbReference type="InterPro" id="IPR005479">
    <property type="entry name" value="CPAse_ATP-bd"/>
</dbReference>
<evidence type="ECO:0000256" key="8">
    <source>
        <dbReference type="ARBA" id="ARBA00022741"/>
    </source>
</evidence>
<evidence type="ECO:0000256" key="9">
    <source>
        <dbReference type="ARBA" id="ARBA00022840"/>
    </source>
</evidence>
<evidence type="ECO:0000256" key="10">
    <source>
        <dbReference type="ARBA" id="ARBA00022842"/>
    </source>
</evidence>
<dbReference type="InterPro" id="IPR001882">
    <property type="entry name" value="Biotin_BS"/>
</dbReference>
<dbReference type="GO" id="GO:0016042">
    <property type="term" value="P:lipid catabolic process"/>
    <property type="evidence" value="ECO:0007669"/>
    <property type="project" value="UniProtKB-KW"/>
</dbReference>
<evidence type="ECO:0000259" key="23">
    <source>
        <dbReference type="PROSITE" id="PS50979"/>
    </source>
</evidence>
<gene>
    <name evidence="24" type="ORF">PTSG_01139</name>
</gene>
<keyword evidence="11" id="KW-0809">Transit peptide</keyword>
<dbReference type="Gene3D" id="3.30.1490.20">
    <property type="entry name" value="ATP-grasp fold, A domain"/>
    <property type="match status" value="1"/>
</dbReference>
<reference evidence="24" key="1">
    <citation type="submission" date="2009-08" db="EMBL/GenBank/DDBJ databases">
        <title>Annotation of Salpingoeca rosetta.</title>
        <authorList>
            <consortium name="The Broad Institute Genome Sequencing Platform"/>
            <person name="Russ C."/>
            <person name="Cuomo C."/>
            <person name="Burger G."/>
            <person name="Gray M.W."/>
            <person name="Holland P.W.H."/>
            <person name="King N."/>
            <person name="Lang F.B.F."/>
            <person name="Roger A.J."/>
            <person name="Ruiz-Trillo I."/>
            <person name="Young S.K."/>
            <person name="Zeng Q."/>
            <person name="Gargeya S."/>
            <person name="Alvarado L."/>
            <person name="Berlin A."/>
            <person name="Chapman S.B."/>
            <person name="Chen Z."/>
            <person name="Freedman E."/>
            <person name="Gellesch M."/>
            <person name="Goldberg J."/>
            <person name="Griggs A."/>
            <person name="Gujja S."/>
            <person name="Heilman E."/>
            <person name="Heiman D."/>
            <person name="Howarth C."/>
            <person name="Mehta T."/>
            <person name="Neiman D."/>
            <person name="Pearson M."/>
            <person name="Roberts A."/>
            <person name="Saif S."/>
            <person name="Shea T."/>
            <person name="Shenoy N."/>
            <person name="Sisk P."/>
            <person name="Stolte C."/>
            <person name="Sykes S."/>
            <person name="White J."/>
            <person name="Yandava C."/>
            <person name="Haas B."/>
            <person name="Nusbaum C."/>
            <person name="Birren B."/>
        </authorList>
    </citation>
    <scope>NUCLEOTIDE SEQUENCE [LARGE SCALE GENOMIC DNA]</scope>
    <source>
        <strain evidence="24">ATCC 50818</strain>
    </source>
</reference>
<dbReference type="RefSeq" id="XP_004997109.1">
    <property type="nucleotide sequence ID" value="XM_004997052.1"/>
</dbReference>
<protein>
    <recommendedName>
        <fullName evidence="5">Propionyl-CoA carboxylase alpha chain, mitochondrial</fullName>
        <ecNumber evidence="4">6.4.1.3</ecNumber>
    </recommendedName>
    <alternativeName>
        <fullName evidence="17">Propanoyl-CoA:carbon dioxide ligase subunit alpha</fullName>
    </alternativeName>
</protein>
<dbReference type="Pfam" id="PF00364">
    <property type="entry name" value="Biotin_lipoyl"/>
    <property type="match status" value="1"/>
</dbReference>
<dbReference type="PANTHER" id="PTHR18866">
    <property type="entry name" value="CARBOXYLASE:PYRUVATE/ACETYL-COA/PROPIONYL-COA CARBOXYLASE"/>
    <property type="match status" value="1"/>
</dbReference>
<keyword evidence="14" id="KW-0496">Mitochondrion</keyword>
<accession>F2U0X4</accession>
<evidence type="ECO:0000259" key="22">
    <source>
        <dbReference type="PROSITE" id="PS50975"/>
    </source>
</evidence>
<dbReference type="KEGG" id="sre:PTSG_01139"/>
<dbReference type="FunFam" id="3.30.1490.20:FF:000003">
    <property type="entry name" value="acetyl-CoA carboxylase isoform X1"/>
    <property type="match status" value="1"/>
</dbReference>
<dbReference type="GO" id="GO:0005524">
    <property type="term" value="F:ATP binding"/>
    <property type="evidence" value="ECO:0007669"/>
    <property type="project" value="UniProtKB-UniRule"/>
</dbReference>
<dbReference type="PROSITE" id="PS00188">
    <property type="entry name" value="BIOTIN"/>
    <property type="match status" value="1"/>
</dbReference>
<dbReference type="FunFam" id="2.40.50.100:FF:000003">
    <property type="entry name" value="Acetyl-CoA carboxylase biotin carboxyl carrier protein"/>
    <property type="match status" value="1"/>
</dbReference>
<evidence type="ECO:0000256" key="11">
    <source>
        <dbReference type="ARBA" id="ARBA00022946"/>
    </source>
</evidence>
<keyword evidence="13" id="KW-0443">Lipid metabolism</keyword>
<dbReference type="Proteomes" id="UP000007799">
    <property type="component" value="Unassembled WGS sequence"/>
</dbReference>
<dbReference type="InterPro" id="IPR011053">
    <property type="entry name" value="Single_hybrid_motif"/>
</dbReference>
<comment type="subcellular location">
    <subcellularLocation>
        <location evidence="2">Mitochondrion matrix</location>
    </subcellularLocation>
</comment>
<dbReference type="Gene3D" id="3.40.50.20">
    <property type="match status" value="1"/>
</dbReference>
<dbReference type="AlphaFoldDB" id="F2U0X4"/>
<dbReference type="FunCoup" id="F2U0X4">
    <property type="interactions" value="679"/>
</dbReference>
<dbReference type="InterPro" id="IPR000089">
    <property type="entry name" value="Biotin_lipoyl"/>
</dbReference>
<dbReference type="Pfam" id="PF00289">
    <property type="entry name" value="Biotin_carb_N"/>
    <property type="match status" value="1"/>
</dbReference>
<dbReference type="InterPro" id="IPR005482">
    <property type="entry name" value="Biotin_COase_C"/>
</dbReference>
<evidence type="ECO:0000256" key="16">
    <source>
        <dbReference type="ARBA" id="ARBA00023267"/>
    </source>
</evidence>
<comment type="catalytic activity">
    <reaction evidence="18">
        <text>butanoyl-CoA + hydrogencarbonate + ATP = (2S)-ethylmalonyl-CoA + ADP + phosphate + H(+)</text>
        <dbReference type="Rhea" id="RHEA:59520"/>
        <dbReference type="ChEBI" id="CHEBI:15378"/>
        <dbReference type="ChEBI" id="CHEBI:17544"/>
        <dbReference type="ChEBI" id="CHEBI:30616"/>
        <dbReference type="ChEBI" id="CHEBI:43474"/>
        <dbReference type="ChEBI" id="CHEBI:57371"/>
        <dbReference type="ChEBI" id="CHEBI:60909"/>
        <dbReference type="ChEBI" id="CHEBI:456216"/>
    </reaction>
    <physiologicalReaction direction="left-to-right" evidence="18">
        <dbReference type="Rhea" id="RHEA:59521"/>
    </physiologicalReaction>
</comment>
<dbReference type="PROSITE" id="PS50975">
    <property type="entry name" value="ATP_GRASP"/>
    <property type="match status" value="1"/>
</dbReference>
<dbReference type="FunFam" id="3.40.50.20:FF:000010">
    <property type="entry name" value="Propionyl-CoA carboxylase subunit alpha"/>
    <property type="match status" value="1"/>
</dbReference>
<evidence type="ECO:0000256" key="13">
    <source>
        <dbReference type="ARBA" id="ARBA00023098"/>
    </source>
</evidence>
<evidence type="ECO:0000256" key="20">
    <source>
        <dbReference type="PROSITE-ProRule" id="PRU00409"/>
    </source>
</evidence>